<comment type="caution">
    <text evidence="1">The sequence shown here is derived from an EMBL/GenBank/DDBJ whole genome shotgun (WGS) entry which is preliminary data.</text>
</comment>
<proteinExistence type="predicted"/>
<dbReference type="Proteomes" id="UP001239111">
    <property type="component" value="Chromosome 2"/>
</dbReference>
<protein>
    <submittedName>
        <fullName evidence="1">Uncharacterized protein</fullName>
    </submittedName>
</protein>
<gene>
    <name evidence="1" type="ORF">QAD02_016176</name>
</gene>
<organism evidence="1 2">
    <name type="scientific">Eretmocerus hayati</name>
    <dbReference type="NCBI Taxonomy" id="131215"/>
    <lineage>
        <taxon>Eukaryota</taxon>
        <taxon>Metazoa</taxon>
        <taxon>Ecdysozoa</taxon>
        <taxon>Arthropoda</taxon>
        <taxon>Hexapoda</taxon>
        <taxon>Insecta</taxon>
        <taxon>Pterygota</taxon>
        <taxon>Neoptera</taxon>
        <taxon>Endopterygota</taxon>
        <taxon>Hymenoptera</taxon>
        <taxon>Apocrita</taxon>
        <taxon>Proctotrupomorpha</taxon>
        <taxon>Chalcidoidea</taxon>
        <taxon>Aphelinidae</taxon>
        <taxon>Aphelininae</taxon>
        <taxon>Eretmocerus</taxon>
    </lineage>
</organism>
<keyword evidence="2" id="KW-1185">Reference proteome</keyword>
<sequence>MRPDEVFDNRYFGMFPKLLKFIGLWPYQDRSTKYLRRIAVMFIIHTMMIPQIIRGIEEFYKPQRDVVIILENMAGFVYFQVVLMKMYVSIFAEKKLIHLYEEITHDFGAIVDGGERDTIRHSWKTIRLLYLFYSGMYVE</sequence>
<name>A0ACC2PCT1_9HYME</name>
<evidence type="ECO:0000313" key="1">
    <source>
        <dbReference type="EMBL" id="KAJ8680389.1"/>
    </source>
</evidence>
<reference evidence="1" key="1">
    <citation type="submission" date="2023-04" db="EMBL/GenBank/DDBJ databases">
        <title>A chromosome-level genome assembly of the parasitoid wasp Eretmocerus hayati.</title>
        <authorList>
            <person name="Zhong Y."/>
            <person name="Liu S."/>
            <person name="Liu Y."/>
        </authorList>
    </citation>
    <scope>NUCLEOTIDE SEQUENCE</scope>
    <source>
        <strain evidence="1">ZJU_SS_LIU_2023</strain>
    </source>
</reference>
<evidence type="ECO:0000313" key="2">
    <source>
        <dbReference type="Proteomes" id="UP001239111"/>
    </source>
</evidence>
<dbReference type="EMBL" id="CM056742">
    <property type="protein sequence ID" value="KAJ8680389.1"/>
    <property type="molecule type" value="Genomic_DNA"/>
</dbReference>
<accession>A0ACC2PCT1</accession>